<proteinExistence type="predicted"/>
<evidence type="ECO:0000313" key="3">
    <source>
        <dbReference type="EMBL" id="MDB6246586.1"/>
    </source>
</evidence>
<evidence type="ECO:0000259" key="1">
    <source>
        <dbReference type="Pfam" id="PF00534"/>
    </source>
</evidence>
<feature type="domain" description="Glycosyltransferase subfamily 4-like N-terminal" evidence="2">
    <location>
        <begin position="73"/>
        <end position="170"/>
    </location>
</feature>
<organism evidence="3 4">
    <name type="scientific">Lactobacillus amylovorus</name>
    <dbReference type="NCBI Taxonomy" id="1604"/>
    <lineage>
        <taxon>Bacteria</taxon>
        <taxon>Bacillati</taxon>
        <taxon>Bacillota</taxon>
        <taxon>Bacilli</taxon>
        <taxon>Lactobacillales</taxon>
        <taxon>Lactobacillaceae</taxon>
        <taxon>Lactobacillus</taxon>
    </lineage>
</organism>
<dbReference type="Proteomes" id="UP001141961">
    <property type="component" value="Unassembled WGS sequence"/>
</dbReference>
<dbReference type="Gene3D" id="3.40.50.2000">
    <property type="entry name" value="Glycogen Phosphorylase B"/>
    <property type="match status" value="2"/>
</dbReference>
<dbReference type="InterPro" id="IPR001296">
    <property type="entry name" value="Glyco_trans_1"/>
</dbReference>
<accession>A0AAW6BA68</accession>
<keyword evidence="3" id="KW-0328">Glycosyltransferase</keyword>
<reference evidence="3" key="1">
    <citation type="journal article" date="2022" name="Microorganisms">
        <title>Antibiotic Susceptibility, Resistance Gene Determinants and Corresponding Genomic Regions in Lactobacillus amylovorus Isolates Derived from Wild Boars and Domestic Pigs.</title>
        <authorList>
            <person name="Moravkova M."/>
            <person name="Kostovova I."/>
            <person name="Kavanova K."/>
            <person name="Pechar R."/>
            <person name="Stanek S."/>
            <person name="Brychta A."/>
            <person name="Zeman M."/>
            <person name="Kubasova T."/>
        </authorList>
    </citation>
    <scope>NUCLEOTIDE SEQUENCE</scope>
    <source>
        <strain evidence="3">M597B</strain>
    </source>
</reference>
<dbReference type="InterPro" id="IPR028098">
    <property type="entry name" value="Glyco_trans_4-like_N"/>
</dbReference>
<sequence length="356" mass="41325">MKKAIVAVPYLSGNGGTETVIKNFYDAITGDSQEQNLDWKLISFGGTRYSNWMKEWPKKVYKFSNKRIIQLICYVLIMPFLIRKILRKEQPAFFIATNPIIWTLAFKFKKRISPNTQIIAWYHYSFKMKKVKRKYLNCADKFWAISNGIRKELISMGIVDSKIYVVYNPVSFNNINLIPRSHSQNHFIYIGRIDYSGQKNVSELIEALNGLKGSWTCDLYGKVDEHTQEKLLKLANNNTCNNLRFRGFYKDVWSHIDRADALVLTSKFEGLPMVLIEATVRGVAVISSDCPTGTKDIVNKNNGWLYKMGNKKQLTQILSDLLSHKRNLPNSESVRRSARMFDYKNYRIRILESLRS</sequence>
<name>A0AAW6BA68_LACAM</name>
<dbReference type="Pfam" id="PF00534">
    <property type="entry name" value="Glycos_transf_1"/>
    <property type="match status" value="1"/>
</dbReference>
<evidence type="ECO:0000313" key="4">
    <source>
        <dbReference type="Proteomes" id="UP001141961"/>
    </source>
</evidence>
<reference evidence="3" key="2">
    <citation type="submission" date="2022-10" db="EMBL/GenBank/DDBJ databases">
        <authorList>
            <person name="Kostovova I."/>
            <person name="Moravkova M."/>
            <person name="Pechar R."/>
        </authorList>
    </citation>
    <scope>NUCLEOTIDE SEQUENCE</scope>
    <source>
        <strain evidence="3">M597B</strain>
    </source>
</reference>
<dbReference type="Pfam" id="PF13439">
    <property type="entry name" value="Glyco_transf_4"/>
    <property type="match status" value="1"/>
</dbReference>
<comment type="caution">
    <text evidence="3">The sequence shown here is derived from an EMBL/GenBank/DDBJ whole genome shotgun (WGS) entry which is preliminary data.</text>
</comment>
<keyword evidence="3" id="KW-0808">Transferase</keyword>
<dbReference type="AlphaFoldDB" id="A0AAW6BA68"/>
<feature type="domain" description="Glycosyl transferase family 1" evidence="1">
    <location>
        <begin position="182"/>
        <end position="327"/>
    </location>
</feature>
<gene>
    <name evidence="3" type="ORF">ODV14_04420</name>
</gene>
<dbReference type="RefSeq" id="WP_271326934.1">
    <property type="nucleotide sequence ID" value="NZ_JAOTHC010000010.1"/>
</dbReference>
<dbReference type="PANTHER" id="PTHR12526">
    <property type="entry name" value="GLYCOSYLTRANSFERASE"/>
    <property type="match status" value="1"/>
</dbReference>
<protein>
    <submittedName>
        <fullName evidence="3">Glycosyltransferase</fullName>
        <ecNumber evidence="3">2.4.-.-</ecNumber>
    </submittedName>
</protein>
<dbReference type="EMBL" id="JAOTHD010000010">
    <property type="protein sequence ID" value="MDB6246586.1"/>
    <property type="molecule type" value="Genomic_DNA"/>
</dbReference>
<dbReference type="EC" id="2.4.-.-" evidence="3"/>
<dbReference type="GO" id="GO:0016757">
    <property type="term" value="F:glycosyltransferase activity"/>
    <property type="evidence" value="ECO:0007669"/>
    <property type="project" value="UniProtKB-KW"/>
</dbReference>
<dbReference type="SUPFAM" id="SSF53756">
    <property type="entry name" value="UDP-Glycosyltransferase/glycogen phosphorylase"/>
    <property type="match status" value="1"/>
</dbReference>
<evidence type="ECO:0000259" key="2">
    <source>
        <dbReference type="Pfam" id="PF13439"/>
    </source>
</evidence>
<dbReference type="CDD" id="cd03811">
    <property type="entry name" value="GT4_GT28_WabH-like"/>
    <property type="match status" value="1"/>
</dbReference>
<dbReference type="PANTHER" id="PTHR12526:SF630">
    <property type="entry name" value="GLYCOSYLTRANSFERASE"/>
    <property type="match status" value="1"/>
</dbReference>